<dbReference type="GO" id="GO:0005886">
    <property type="term" value="C:plasma membrane"/>
    <property type="evidence" value="ECO:0007669"/>
    <property type="project" value="TreeGrafter"/>
</dbReference>
<name>A0A1Q9AI63_9HYPH</name>
<evidence type="ECO:0000259" key="3">
    <source>
        <dbReference type="Pfam" id="PF01478"/>
    </source>
</evidence>
<dbReference type="STRING" id="1672749.BJF92_14290"/>
<feature type="domain" description="Prepilin type IV endopeptidase peptidase" evidence="3">
    <location>
        <begin position="39"/>
        <end position="150"/>
    </location>
</feature>
<evidence type="ECO:0000313" key="5">
    <source>
        <dbReference type="Proteomes" id="UP000186143"/>
    </source>
</evidence>
<keyword evidence="2" id="KW-1133">Transmembrane helix</keyword>
<feature type="transmembrane region" description="Helical" evidence="2">
    <location>
        <begin position="122"/>
        <end position="155"/>
    </location>
</feature>
<keyword evidence="2" id="KW-0472">Membrane</keyword>
<dbReference type="EMBL" id="MKIO01000031">
    <property type="protein sequence ID" value="OLP54952.1"/>
    <property type="molecule type" value="Genomic_DNA"/>
</dbReference>
<reference evidence="4 5" key="1">
    <citation type="submission" date="2016-09" db="EMBL/GenBank/DDBJ databases">
        <title>Rhizobium sp. nov., a novel species isolated from the rice rhizosphere.</title>
        <authorList>
            <person name="Zhao J."/>
            <person name="Zhang X."/>
        </authorList>
    </citation>
    <scope>NUCLEOTIDE SEQUENCE [LARGE SCALE GENOMIC DNA]</scope>
    <source>
        <strain evidence="4 5">MH17</strain>
    </source>
</reference>
<dbReference type="GO" id="GO:0006465">
    <property type="term" value="P:signal peptide processing"/>
    <property type="evidence" value="ECO:0007669"/>
    <property type="project" value="TreeGrafter"/>
</dbReference>
<dbReference type="Pfam" id="PF01478">
    <property type="entry name" value="Peptidase_A24"/>
    <property type="match status" value="1"/>
</dbReference>
<dbReference type="PANTHER" id="PTHR30487">
    <property type="entry name" value="TYPE 4 PREPILIN-LIKE PROTEINS LEADER PEPTIDE-PROCESSING ENZYME"/>
    <property type="match status" value="1"/>
</dbReference>
<accession>A0A1Q9AI63</accession>
<dbReference type="InterPro" id="IPR000045">
    <property type="entry name" value="Prepilin_IV_endopep_pep"/>
</dbReference>
<dbReference type="Gene3D" id="1.20.120.1220">
    <property type="match status" value="1"/>
</dbReference>
<dbReference type="RefSeq" id="WP_075635513.1">
    <property type="nucleotide sequence ID" value="NZ_MKIO01000031.1"/>
</dbReference>
<proteinExistence type="inferred from homology"/>
<feature type="transmembrane region" description="Helical" evidence="2">
    <location>
        <begin position="85"/>
        <end position="102"/>
    </location>
</feature>
<dbReference type="OrthoDB" id="9789291at2"/>
<feature type="transmembrane region" description="Helical" evidence="2">
    <location>
        <begin position="56"/>
        <end position="73"/>
    </location>
</feature>
<evidence type="ECO:0000313" key="4">
    <source>
        <dbReference type="EMBL" id="OLP54952.1"/>
    </source>
</evidence>
<dbReference type="Proteomes" id="UP000186143">
    <property type="component" value="Unassembled WGS sequence"/>
</dbReference>
<organism evidence="4 5">
    <name type="scientific">Xaviernesmea rhizosphaerae</name>
    <dbReference type="NCBI Taxonomy" id="1672749"/>
    <lineage>
        <taxon>Bacteria</taxon>
        <taxon>Pseudomonadati</taxon>
        <taxon>Pseudomonadota</taxon>
        <taxon>Alphaproteobacteria</taxon>
        <taxon>Hyphomicrobiales</taxon>
        <taxon>Rhizobiaceae</taxon>
        <taxon>Rhizobium/Agrobacterium group</taxon>
        <taxon>Xaviernesmea</taxon>
    </lineage>
</organism>
<comment type="similarity">
    <text evidence="1">Belongs to the peptidase A24 family.</text>
</comment>
<dbReference type="InterPro" id="IPR050882">
    <property type="entry name" value="Prepilin_peptidase/N-MTase"/>
</dbReference>
<dbReference type="AlphaFoldDB" id="A0A1Q9AI63"/>
<evidence type="ECO:0000256" key="1">
    <source>
        <dbReference type="ARBA" id="ARBA00005801"/>
    </source>
</evidence>
<sequence>MSHGATAAARAGILAGLAACCAIPTMPPASTPVIVVASLVLAVMTGWIVWQDASDFTIPDGPLLVIALLGVALRMSAAQGDWREALSILVDAGLCGGALLAIREAYYRLKGMDGLGFGDVKLAASGGSLLGITGFAHALLAASALGLAVVLMLMLIKPARRIDRLPFGALLAPACALVWALSLVVAYR</sequence>
<gene>
    <name evidence="4" type="ORF">BJF92_14290</name>
</gene>
<dbReference type="GO" id="GO:0004190">
    <property type="term" value="F:aspartic-type endopeptidase activity"/>
    <property type="evidence" value="ECO:0007669"/>
    <property type="project" value="InterPro"/>
</dbReference>
<keyword evidence="2" id="KW-0812">Transmembrane</keyword>
<feature type="transmembrane region" description="Helical" evidence="2">
    <location>
        <begin position="167"/>
        <end position="187"/>
    </location>
</feature>
<dbReference type="PANTHER" id="PTHR30487:SF0">
    <property type="entry name" value="PREPILIN LEADER PEPTIDASE_N-METHYLTRANSFERASE-RELATED"/>
    <property type="match status" value="1"/>
</dbReference>
<comment type="caution">
    <text evidence="4">The sequence shown here is derived from an EMBL/GenBank/DDBJ whole genome shotgun (WGS) entry which is preliminary data.</text>
</comment>
<feature type="transmembrane region" description="Helical" evidence="2">
    <location>
        <begin position="33"/>
        <end position="50"/>
    </location>
</feature>
<protein>
    <recommendedName>
        <fullName evidence="3">Prepilin type IV endopeptidase peptidase domain-containing protein</fullName>
    </recommendedName>
</protein>
<evidence type="ECO:0000256" key="2">
    <source>
        <dbReference type="SAM" id="Phobius"/>
    </source>
</evidence>